<dbReference type="STRING" id="1219043.SCH01S_01_01510"/>
<dbReference type="Gene3D" id="3.90.180.10">
    <property type="entry name" value="Medium-chain alcohol dehydrogenases, catalytic domain"/>
    <property type="match status" value="1"/>
</dbReference>
<proteinExistence type="inferred from homology"/>
<dbReference type="InterPro" id="IPR020843">
    <property type="entry name" value="ER"/>
</dbReference>
<evidence type="ECO:0000256" key="2">
    <source>
        <dbReference type="ARBA" id="ARBA00022833"/>
    </source>
</evidence>
<dbReference type="RefSeq" id="WP_046346824.1">
    <property type="nucleotide sequence ID" value="NZ_BBWU01000001.1"/>
</dbReference>
<dbReference type="GO" id="GO:0008270">
    <property type="term" value="F:zinc ion binding"/>
    <property type="evidence" value="ECO:0007669"/>
    <property type="project" value="InterPro"/>
</dbReference>
<keyword evidence="1 4" id="KW-0479">Metal-binding</keyword>
<dbReference type="Gene3D" id="3.40.50.720">
    <property type="entry name" value="NAD(P)-binding Rossmann-like Domain"/>
    <property type="match status" value="1"/>
</dbReference>
<dbReference type="PROSITE" id="PS00059">
    <property type="entry name" value="ADH_ZINC"/>
    <property type="match status" value="1"/>
</dbReference>
<keyword evidence="2 4" id="KW-0862">Zinc</keyword>
<evidence type="ECO:0000259" key="5">
    <source>
        <dbReference type="SMART" id="SM00829"/>
    </source>
</evidence>
<dbReference type="SUPFAM" id="SSF50129">
    <property type="entry name" value="GroES-like"/>
    <property type="match status" value="1"/>
</dbReference>
<dbReference type="SMART" id="SM00829">
    <property type="entry name" value="PKS_ER"/>
    <property type="match status" value="1"/>
</dbReference>
<dbReference type="PANTHER" id="PTHR43401:SF2">
    <property type="entry name" value="L-THREONINE 3-DEHYDROGENASE"/>
    <property type="match status" value="1"/>
</dbReference>
<dbReference type="Pfam" id="PF00107">
    <property type="entry name" value="ADH_zinc_N"/>
    <property type="match status" value="1"/>
</dbReference>
<dbReference type="PANTHER" id="PTHR43401">
    <property type="entry name" value="L-THREONINE 3-DEHYDROGENASE"/>
    <property type="match status" value="1"/>
</dbReference>
<dbReference type="InterPro" id="IPR050129">
    <property type="entry name" value="Zn_alcohol_dh"/>
</dbReference>
<dbReference type="InterPro" id="IPR002328">
    <property type="entry name" value="ADH_Zn_CS"/>
</dbReference>
<comment type="caution">
    <text evidence="6">The sequence shown here is derived from an EMBL/GenBank/DDBJ whole genome shotgun (WGS) entry which is preliminary data.</text>
</comment>
<dbReference type="GO" id="GO:0016616">
    <property type="term" value="F:oxidoreductase activity, acting on the CH-OH group of donors, NAD or NADP as acceptor"/>
    <property type="evidence" value="ECO:0007669"/>
    <property type="project" value="UniProtKB-ARBA"/>
</dbReference>
<organism evidence="6 7">
    <name type="scientific">Sphingomonas changbaiensis NBRC 104936</name>
    <dbReference type="NCBI Taxonomy" id="1219043"/>
    <lineage>
        <taxon>Bacteria</taxon>
        <taxon>Pseudomonadati</taxon>
        <taxon>Pseudomonadota</taxon>
        <taxon>Alphaproteobacteria</taxon>
        <taxon>Sphingomonadales</taxon>
        <taxon>Sphingomonadaceae</taxon>
        <taxon>Sphingomonas</taxon>
    </lineage>
</organism>
<keyword evidence="7" id="KW-1185">Reference proteome</keyword>
<protein>
    <submittedName>
        <fullName evidence="6">L-threonine dehydrogenase</fullName>
    </submittedName>
</protein>
<dbReference type="InterPro" id="IPR013149">
    <property type="entry name" value="ADH-like_C"/>
</dbReference>
<keyword evidence="3" id="KW-0560">Oxidoreductase</keyword>
<evidence type="ECO:0000256" key="4">
    <source>
        <dbReference type="RuleBase" id="RU361277"/>
    </source>
</evidence>
<dbReference type="InterPro" id="IPR011032">
    <property type="entry name" value="GroES-like_sf"/>
</dbReference>
<comment type="similarity">
    <text evidence="4">Belongs to the zinc-containing alcohol dehydrogenase family.</text>
</comment>
<dbReference type="SUPFAM" id="SSF51735">
    <property type="entry name" value="NAD(P)-binding Rossmann-fold domains"/>
    <property type="match status" value="1"/>
</dbReference>
<dbReference type="NCBIfam" id="NF003808">
    <property type="entry name" value="PRK05396.1"/>
    <property type="match status" value="1"/>
</dbReference>
<dbReference type="AlphaFoldDB" id="A0A0E9MKF7"/>
<evidence type="ECO:0000256" key="3">
    <source>
        <dbReference type="ARBA" id="ARBA00023002"/>
    </source>
</evidence>
<evidence type="ECO:0000313" key="7">
    <source>
        <dbReference type="Proteomes" id="UP000033202"/>
    </source>
</evidence>
<dbReference type="Pfam" id="PF08240">
    <property type="entry name" value="ADH_N"/>
    <property type="match status" value="1"/>
</dbReference>
<name>A0A0E9MKF7_9SPHN</name>
<evidence type="ECO:0000256" key="1">
    <source>
        <dbReference type="ARBA" id="ARBA00022723"/>
    </source>
</evidence>
<comment type="cofactor">
    <cofactor evidence="4">
        <name>Zn(2+)</name>
        <dbReference type="ChEBI" id="CHEBI:29105"/>
    </cofactor>
</comment>
<sequence>MSTSPRLIDDTAHTMKGLAKLEAREGIWMTQAPVPEPGPNDVLIKVKRTAICGTDIHIYNWDAWASKTIPVPMIVGHEFSGEIVAIGSEVTRPLKIGERVSGEGHIIDMNSAAARAGRFHLDPGTRGVGVNRQGAFAEYLCIPAFNVVPLPDEVSDDVGAILDPFGNAVHTAQQFDLLGEDVLVTGAGPIGIMAAAVARHAGARSVVLTDVNPTRLDLATKLADVRPVNVANEDLRDVMAAEKIPDGFGVALEMSGAQPAIRQAIDALTMGGKLAMLGIPSGAMDVVWSDVIMKALTIKGVYGREMFETWRKMFGLIKGGLNLEPLITHRLPVEQFQEGFDAMRSGASGKVVLSW</sequence>
<gene>
    <name evidence="6" type="primary">tdh</name>
    <name evidence="6" type="ORF">SCH01S_01_01510</name>
</gene>
<evidence type="ECO:0000313" key="6">
    <source>
        <dbReference type="EMBL" id="GAO37988.1"/>
    </source>
</evidence>
<accession>A0A0E9MKF7</accession>
<feature type="domain" description="Enoyl reductase (ER)" evidence="5">
    <location>
        <begin position="26"/>
        <end position="353"/>
    </location>
</feature>
<dbReference type="EMBL" id="BBWU01000001">
    <property type="protein sequence ID" value="GAO37988.1"/>
    <property type="molecule type" value="Genomic_DNA"/>
</dbReference>
<dbReference type="Proteomes" id="UP000033202">
    <property type="component" value="Unassembled WGS sequence"/>
</dbReference>
<dbReference type="InterPro" id="IPR013154">
    <property type="entry name" value="ADH-like_N"/>
</dbReference>
<dbReference type="InterPro" id="IPR036291">
    <property type="entry name" value="NAD(P)-bd_dom_sf"/>
</dbReference>
<reference evidence="6 7" key="1">
    <citation type="submission" date="2015-04" db="EMBL/GenBank/DDBJ databases">
        <title>Whole genome shotgun sequence of Sphingomonas changbaiensis NBRC 104936.</title>
        <authorList>
            <person name="Katano-Makiyama Y."/>
            <person name="Hosoyama A."/>
            <person name="Hashimoto M."/>
            <person name="Noguchi M."/>
            <person name="Tsuchikane K."/>
            <person name="Ohji S."/>
            <person name="Yamazoe A."/>
            <person name="Ichikawa N."/>
            <person name="Kimura A."/>
            <person name="Fujita N."/>
        </authorList>
    </citation>
    <scope>NUCLEOTIDE SEQUENCE [LARGE SCALE GENOMIC DNA]</scope>
    <source>
        <strain evidence="6 7">NBRC 104936</strain>
    </source>
</reference>